<evidence type="ECO:0000313" key="4">
    <source>
        <dbReference type="Proteomes" id="UP001320544"/>
    </source>
</evidence>
<proteinExistence type="predicted"/>
<feature type="transmembrane region" description="Helical" evidence="2">
    <location>
        <begin position="126"/>
        <end position="148"/>
    </location>
</feature>
<dbReference type="EMBL" id="AP025564">
    <property type="protein sequence ID" value="BDE94679.1"/>
    <property type="molecule type" value="Genomic_DNA"/>
</dbReference>
<evidence type="ECO:0000256" key="2">
    <source>
        <dbReference type="SAM" id="Phobius"/>
    </source>
</evidence>
<accession>A0ABN6MBW7</accession>
<keyword evidence="2" id="KW-1133">Transmembrane helix</keyword>
<feature type="compositionally biased region" description="Low complexity" evidence="1">
    <location>
        <begin position="209"/>
        <end position="220"/>
    </location>
</feature>
<feature type="region of interest" description="Disordered" evidence="1">
    <location>
        <begin position="59"/>
        <end position="89"/>
    </location>
</feature>
<keyword evidence="2" id="KW-0472">Membrane</keyword>
<keyword evidence="2" id="KW-0812">Transmembrane</keyword>
<reference evidence="3 4" key="1">
    <citation type="submission" date="2022-01" db="EMBL/GenBank/DDBJ databases">
        <title>Novel bile acid biosynthetic pathways are enriched in the microbiome of centenarians.</title>
        <authorList>
            <person name="Sato Y."/>
            <person name="Atarashi K."/>
            <person name="Plichta R.D."/>
            <person name="Arai Y."/>
            <person name="Sasajima S."/>
            <person name="Kearney M.S."/>
            <person name="Suda W."/>
            <person name="Takeshita K."/>
            <person name="Sasaki T."/>
            <person name="Okamoto S."/>
            <person name="Skelly N.A."/>
            <person name="Okamura Y."/>
            <person name="Vlamakis H."/>
            <person name="Li Y."/>
            <person name="Tanoue T."/>
            <person name="Takei H."/>
            <person name="Nittono H."/>
            <person name="Narushima S."/>
            <person name="Irie J."/>
            <person name="Itoh H."/>
            <person name="Moriya K."/>
            <person name="Sugiura Y."/>
            <person name="Suematsu M."/>
            <person name="Moritoki N."/>
            <person name="Shibata S."/>
            <person name="Littman R.D."/>
            <person name="Fischbach A.M."/>
            <person name="Uwamino Y."/>
            <person name="Inoue T."/>
            <person name="Honda A."/>
            <person name="Hattori M."/>
            <person name="Murai T."/>
            <person name="Xavier J.R."/>
            <person name="Hirose N."/>
            <person name="Honda K."/>
        </authorList>
    </citation>
    <scope>NUCLEOTIDE SEQUENCE [LARGE SCALE GENOMIC DNA]</scope>
    <source>
        <strain evidence="3 4">CE91-St30</strain>
    </source>
</reference>
<sequence length="426" mass="45854">MSRKNKHTKLSHAAHIKRHTEGTSNELSFSVLDAAKNAADAEEGRDSKVKMPRFGGVPLFTLPGKKKPHTTPQKEEALPLSSKGPVGMPSQLSTPATIVPETPKKQYEPPVDEIARRKTRRRLRNGLAVAVVAVALVGLAGAGASFLYKEYTAYNERVSYLETSLSDLTQAYDIIMEMDAIVAGEMTDENAAKVTEVEDKLAEATALLDEAESSLQPAESEANRAEEKEAAANASAAISAGRDMIEQGPSIMDAAVSAMQAMQTIEVAWADVIQADTLARDAAALIADTTMENVEASKEKSVQARDLFGEALVQFQDAAAVYPSADLSGQIDYIEKRIAAMEYAIASDDAILAYDKETAASQNDAYNAVDQEAAELAQTLPDNPSELVKSAYLRDIEQSEKLYNEARSIASTADAFIRDYLGSNGK</sequence>
<keyword evidence="4" id="KW-1185">Reference proteome</keyword>
<evidence type="ECO:0000256" key="1">
    <source>
        <dbReference type="SAM" id="MobiDB-lite"/>
    </source>
</evidence>
<dbReference type="RefSeq" id="WP_244387447.1">
    <property type="nucleotide sequence ID" value="NZ_AP025564.1"/>
</dbReference>
<organism evidence="3 4">
    <name type="scientific">Raoultibacter timonensis</name>
    <dbReference type="NCBI Taxonomy" id="1907662"/>
    <lineage>
        <taxon>Bacteria</taxon>
        <taxon>Bacillati</taxon>
        <taxon>Actinomycetota</taxon>
        <taxon>Coriobacteriia</taxon>
        <taxon>Eggerthellales</taxon>
        <taxon>Eggerthellaceae</taxon>
        <taxon>Raoultibacter</taxon>
    </lineage>
</organism>
<protein>
    <submittedName>
        <fullName evidence="3">Uncharacterized protein</fullName>
    </submittedName>
</protein>
<feature type="compositionally biased region" description="Basic residues" evidence="1">
    <location>
        <begin position="1"/>
        <end position="18"/>
    </location>
</feature>
<feature type="region of interest" description="Disordered" evidence="1">
    <location>
        <begin position="1"/>
        <end position="27"/>
    </location>
</feature>
<feature type="compositionally biased region" description="Basic and acidic residues" evidence="1">
    <location>
        <begin position="221"/>
        <end position="230"/>
    </location>
</feature>
<feature type="region of interest" description="Disordered" evidence="1">
    <location>
        <begin position="209"/>
        <end position="233"/>
    </location>
</feature>
<name>A0ABN6MBW7_9ACTN</name>
<gene>
    <name evidence="3" type="ORF">CE91St30_00120</name>
</gene>
<dbReference type="Proteomes" id="UP001320544">
    <property type="component" value="Chromosome"/>
</dbReference>
<evidence type="ECO:0000313" key="3">
    <source>
        <dbReference type="EMBL" id="BDE94679.1"/>
    </source>
</evidence>